<sequence length="74" mass="8695">MTDADLDRIMTFHWPLVLRRVMAEGDDWAKGFTKSIARNAKRPEWRPTVKQAAIMRRFVAEVGHQSEDIELIER</sequence>
<proteinExistence type="predicted"/>
<comment type="caution">
    <text evidence="1">The sequence shown here is derived from an EMBL/GenBank/DDBJ whole genome shotgun (WGS) entry which is preliminary data.</text>
</comment>
<dbReference type="EMBL" id="LAZR01020539">
    <property type="protein sequence ID" value="KKL88533.1"/>
    <property type="molecule type" value="Genomic_DNA"/>
</dbReference>
<dbReference type="AlphaFoldDB" id="A0A0F9FQN9"/>
<organism evidence="1">
    <name type="scientific">marine sediment metagenome</name>
    <dbReference type="NCBI Taxonomy" id="412755"/>
    <lineage>
        <taxon>unclassified sequences</taxon>
        <taxon>metagenomes</taxon>
        <taxon>ecological metagenomes</taxon>
    </lineage>
</organism>
<gene>
    <name evidence="1" type="ORF">LCGC14_1923750</name>
</gene>
<reference evidence="1" key="1">
    <citation type="journal article" date="2015" name="Nature">
        <title>Complex archaea that bridge the gap between prokaryotes and eukaryotes.</title>
        <authorList>
            <person name="Spang A."/>
            <person name="Saw J.H."/>
            <person name="Jorgensen S.L."/>
            <person name="Zaremba-Niedzwiedzka K."/>
            <person name="Martijn J."/>
            <person name="Lind A.E."/>
            <person name="van Eijk R."/>
            <person name="Schleper C."/>
            <person name="Guy L."/>
            <person name="Ettema T.J."/>
        </authorList>
    </citation>
    <scope>NUCLEOTIDE SEQUENCE</scope>
</reference>
<accession>A0A0F9FQN9</accession>
<name>A0A0F9FQN9_9ZZZZ</name>
<protein>
    <submittedName>
        <fullName evidence="1">Uncharacterized protein</fullName>
    </submittedName>
</protein>
<evidence type="ECO:0000313" key="1">
    <source>
        <dbReference type="EMBL" id="KKL88533.1"/>
    </source>
</evidence>